<evidence type="ECO:0000256" key="2">
    <source>
        <dbReference type="ARBA" id="ARBA00023235"/>
    </source>
</evidence>
<feature type="binding site" evidence="4">
    <location>
        <begin position="11"/>
        <end position="12"/>
    </location>
    <ligand>
        <name>D-ribulose 5-phosphate</name>
        <dbReference type="ChEBI" id="CHEBI:58121"/>
    </ligand>
</feature>
<dbReference type="GO" id="GO:0004751">
    <property type="term" value="F:ribose-5-phosphate isomerase activity"/>
    <property type="evidence" value="ECO:0007669"/>
    <property type="project" value="TreeGrafter"/>
</dbReference>
<dbReference type="EMBL" id="FQUY01000009">
    <property type="protein sequence ID" value="SHE97142.1"/>
    <property type="molecule type" value="Genomic_DNA"/>
</dbReference>
<dbReference type="Pfam" id="PF02502">
    <property type="entry name" value="LacAB_rpiB"/>
    <property type="match status" value="1"/>
</dbReference>
<dbReference type="STRING" id="1121429.SAMN02745133_01533"/>
<feature type="binding site" evidence="4">
    <location>
        <position position="139"/>
    </location>
    <ligand>
        <name>D-ribulose 5-phosphate</name>
        <dbReference type="ChEBI" id="CHEBI:58121"/>
    </ligand>
</feature>
<evidence type="ECO:0000256" key="3">
    <source>
        <dbReference type="PIRSR" id="PIRSR005384-1"/>
    </source>
</evidence>
<dbReference type="SUPFAM" id="SSF89623">
    <property type="entry name" value="Ribose/Galactose isomerase RpiB/AlsB"/>
    <property type="match status" value="1"/>
</dbReference>
<evidence type="ECO:0000256" key="1">
    <source>
        <dbReference type="ARBA" id="ARBA00008754"/>
    </source>
</evidence>
<feature type="binding site" evidence="4">
    <location>
        <position position="135"/>
    </location>
    <ligand>
        <name>D-ribulose 5-phosphate</name>
        <dbReference type="ChEBI" id="CHEBI:58121"/>
    </ligand>
</feature>
<dbReference type="GO" id="GO:0019316">
    <property type="term" value="P:D-allose catabolic process"/>
    <property type="evidence" value="ECO:0007669"/>
    <property type="project" value="TreeGrafter"/>
</dbReference>
<sequence length="152" mass="16757">MNKISVVLGSDHAGFEMKEQIRQYLQGRGYFVQDMGCQGTESCDYPDFALAVGEKIRSGECQRGILICGTGVGMAIAVNKVPGVRAANVFDPAIAVLAREHNDANVVTLGSRFIDLEKAREIVEKFMTTDFAGDRHARRVNKISEIEKKYSL</sequence>
<reference evidence="6" key="1">
    <citation type="submission" date="2016-11" db="EMBL/GenBank/DDBJ databases">
        <authorList>
            <person name="Varghese N."/>
            <person name="Submissions S."/>
        </authorList>
    </citation>
    <scope>NUCLEOTIDE SEQUENCE [LARGE SCALE GENOMIC DNA]</scope>
    <source>
        <strain evidence="6">DSM 12395</strain>
    </source>
</reference>
<feature type="active site" description="Proton donor" evidence="3">
    <location>
        <position position="101"/>
    </location>
</feature>
<dbReference type="NCBIfam" id="TIGR00689">
    <property type="entry name" value="rpiB_lacA_lacB"/>
    <property type="match status" value="1"/>
</dbReference>
<dbReference type="Proteomes" id="UP000184148">
    <property type="component" value="Unassembled WGS sequence"/>
</dbReference>
<dbReference type="InterPro" id="IPR003500">
    <property type="entry name" value="RpiB_LacA_LacB"/>
</dbReference>
<evidence type="ECO:0000256" key="4">
    <source>
        <dbReference type="PIRSR" id="PIRSR005384-2"/>
    </source>
</evidence>
<feature type="binding site" evidence="4">
    <location>
        <position position="102"/>
    </location>
    <ligand>
        <name>D-ribulose 5-phosphate</name>
        <dbReference type="ChEBI" id="CHEBI:58121"/>
    </ligand>
</feature>
<evidence type="ECO:0000313" key="6">
    <source>
        <dbReference type="Proteomes" id="UP000184148"/>
    </source>
</evidence>
<organism evidence="5 6">
    <name type="scientific">Desulforamulus putei DSM 12395</name>
    <dbReference type="NCBI Taxonomy" id="1121429"/>
    <lineage>
        <taxon>Bacteria</taxon>
        <taxon>Bacillati</taxon>
        <taxon>Bacillota</taxon>
        <taxon>Clostridia</taxon>
        <taxon>Eubacteriales</taxon>
        <taxon>Peptococcaceae</taxon>
        <taxon>Desulforamulus</taxon>
    </lineage>
</organism>
<dbReference type="NCBIfam" id="NF004051">
    <property type="entry name" value="PRK05571.1"/>
    <property type="match status" value="1"/>
</dbReference>
<keyword evidence="2 5" id="KW-0413">Isomerase</keyword>
<gene>
    <name evidence="5" type="ORF">SAMN02745133_01533</name>
</gene>
<dbReference type="AlphaFoldDB" id="A0A1M4XV59"/>
<dbReference type="GO" id="GO:0009052">
    <property type="term" value="P:pentose-phosphate shunt, non-oxidative branch"/>
    <property type="evidence" value="ECO:0007669"/>
    <property type="project" value="TreeGrafter"/>
</dbReference>
<protein>
    <submittedName>
        <fullName evidence="5">Ribose-5-phosphate isomerase</fullName>
    </submittedName>
</protein>
<name>A0A1M4XV59_9FIRM</name>
<dbReference type="PANTHER" id="PTHR30345">
    <property type="entry name" value="RIBOSE-5-PHOSPHATE ISOMERASE B"/>
    <property type="match status" value="1"/>
</dbReference>
<proteinExistence type="inferred from homology"/>
<dbReference type="PIRSF" id="PIRSF005384">
    <property type="entry name" value="RpiB_LacA_B"/>
    <property type="match status" value="1"/>
</dbReference>
<feature type="binding site" evidence="4">
    <location>
        <begin position="69"/>
        <end position="73"/>
    </location>
    <ligand>
        <name>D-ribulose 5-phosphate</name>
        <dbReference type="ChEBI" id="CHEBI:58121"/>
    </ligand>
</feature>
<comment type="similarity">
    <text evidence="1">Belongs to the LacAB/RpiB family.</text>
</comment>
<keyword evidence="6" id="KW-1185">Reference proteome</keyword>
<feature type="active site" description="Proton acceptor" evidence="3">
    <location>
        <position position="68"/>
    </location>
</feature>
<dbReference type="NCBIfam" id="TIGR01120">
    <property type="entry name" value="rpiB"/>
    <property type="match status" value="1"/>
</dbReference>
<dbReference type="PANTHER" id="PTHR30345:SF0">
    <property type="entry name" value="DNA DAMAGE-REPAIR_TOLERATION PROTEIN DRT102"/>
    <property type="match status" value="1"/>
</dbReference>
<accession>A0A1M4XV59</accession>
<dbReference type="Gene3D" id="3.40.1400.10">
    <property type="entry name" value="Sugar-phosphate isomerase, RpiB/LacA/LacB"/>
    <property type="match status" value="1"/>
</dbReference>
<feature type="binding site" evidence="4">
    <location>
        <position position="112"/>
    </location>
    <ligand>
        <name>D-ribulose 5-phosphate</name>
        <dbReference type="ChEBI" id="CHEBI:58121"/>
    </ligand>
</feature>
<dbReference type="InterPro" id="IPR004785">
    <property type="entry name" value="RpiB"/>
</dbReference>
<dbReference type="InterPro" id="IPR036569">
    <property type="entry name" value="RpiB_LacA_LacB_sf"/>
</dbReference>
<dbReference type="RefSeq" id="WP_200798146.1">
    <property type="nucleotide sequence ID" value="NZ_FQUY01000009.1"/>
</dbReference>
<evidence type="ECO:0000313" key="5">
    <source>
        <dbReference type="EMBL" id="SHE97142.1"/>
    </source>
</evidence>